<comment type="caution">
    <text evidence="1">The sequence shown here is derived from an EMBL/GenBank/DDBJ whole genome shotgun (WGS) entry which is preliminary data.</text>
</comment>
<reference evidence="1" key="1">
    <citation type="submission" date="2009-10" db="EMBL/GenBank/DDBJ databases">
        <title>Diversity of trophic interactions inside an arsenic-rich microbial ecosystem.</title>
        <authorList>
            <person name="Bertin P.N."/>
            <person name="Heinrich-Salmeron A."/>
            <person name="Pelletier E."/>
            <person name="Goulhen-Chollet F."/>
            <person name="Arsene-Ploetze F."/>
            <person name="Gallien S."/>
            <person name="Calteau A."/>
            <person name="Vallenet D."/>
            <person name="Casiot C."/>
            <person name="Chane-Woon-Ming B."/>
            <person name="Giloteaux L."/>
            <person name="Barakat M."/>
            <person name="Bonnefoy V."/>
            <person name="Bruneel O."/>
            <person name="Chandler M."/>
            <person name="Cleiss J."/>
            <person name="Duran R."/>
            <person name="Elbaz-Poulichet F."/>
            <person name="Fonknechten N."/>
            <person name="Lauga B."/>
            <person name="Mornico D."/>
            <person name="Ortet P."/>
            <person name="Schaeffer C."/>
            <person name="Siguier P."/>
            <person name="Alexander Thil Smith A."/>
            <person name="Van Dorsselaer A."/>
            <person name="Weissenbach J."/>
            <person name="Medigue C."/>
            <person name="Le Paslier D."/>
        </authorList>
    </citation>
    <scope>NUCLEOTIDE SEQUENCE</scope>
</reference>
<organism evidence="1">
    <name type="scientific">mine drainage metagenome</name>
    <dbReference type="NCBI Taxonomy" id="410659"/>
    <lineage>
        <taxon>unclassified sequences</taxon>
        <taxon>metagenomes</taxon>
        <taxon>ecological metagenomes</taxon>
    </lineage>
</organism>
<protein>
    <submittedName>
        <fullName evidence="1">Uncharacterized protein</fullName>
    </submittedName>
</protein>
<evidence type="ECO:0000313" key="1">
    <source>
        <dbReference type="EMBL" id="CBI09260.1"/>
    </source>
</evidence>
<dbReference type="AlphaFoldDB" id="E6QPT9"/>
<accession>E6QPT9</accession>
<sequence>MFQFPGFALPCLCIQQGMTLARRVSPFRYPRIKAYCQLPVAFRRLSRLSSPVIAKASTICTYSLDPIPLSPQLLSQGVIVFRIFNFYFHQIDLRIRLSQRFVSDLRTTITSHLVGVFCRLGGMASVISISNQLDTINHPHAPHTFFYDPINRATLSVCETRVIYFFQIFKERLISQSQYLKHPP</sequence>
<proteinExistence type="predicted"/>
<gene>
    <name evidence="1" type="ORF">CARN7_2929</name>
</gene>
<dbReference type="EMBL" id="CABR01000019">
    <property type="protein sequence ID" value="CBI09260.1"/>
    <property type="molecule type" value="Genomic_DNA"/>
</dbReference>
<name>E6QPT9_9ZZZZ</name>